<dbReference type="GO" id="GO:0006897">
    <property type="term" value="P:endocytosis"/>
    <property type="evidence" value="ECO:0007669"/>
    <property type="project" value="TreeGrafter"/>
</dbReference>
<dbReference type="EMBL" id="SEOQ01000902">
    <property type="protein sequence ID" value="TFY55584.1"/>
    <property type="molecule type" value="Genomic_DNA"/>
</dbReference>
<dbReference type="AlphaFoldDB" id="A0A4Y9XZB5"/>
<proteinExistence type="predicted"/>
<dbReference type="InterPro" id="IPR013809">
    <property type="entry name" value="ENTH"/>
</dbReference>
<reference evidence="2 3" key="1">
    <citation type="submission" date="2019-02" db="EMBL/GenBank/DDBJ databases">
        <title>Genome sequencing of the rare red list fungi Dentipellis fragilis.</title>
        <authorList>
            <person name="Buettner E."/>
            <person name="Kellner H."/>
        </authorList>
    </citation>
    <scope>NUCLEOTIDE SEQUENCE [LARGE SCALE GENOMIC DNA]</scope>
    <source>
        <strain evidence="2 3">DSM 105465</strain>
    </source>
</reference>
<dbReference type="Gene3D" id="1.25.40.90">
    <property type="match status" value="1"/>
</dbReference>
<protein>
    <recommendedName>
        <fullName evidence="1">ENTH domain-containing protein</fullName>
    </recommendedName>
</protein>
<dbReference type="GO" id="GO:0005543">
    <property type="term" value="F:phospholipid binding"/>
    <property type="evidence" value="ECO:0007669"/>
    <property type="project" value="TreeGrafter"/>
</dbReference>
<dbReference type="OrthoDB" id="4033880at2759"/>
<dbReference type="STRING" id="205917.A0A4Y9XZB5"/>
<dbReference type="GO" id="GO:0030276">
    <property type="term" value="F:clathrin binding"/>
    <property type="evidence" value="ECO:0007669"/>
    <property type="project" value="TreeGrafter"/>
</dbReference>
<comment type="caution">
    <text evidence="2">The sequence shown here is derived from an EMBL/GenBank/DDBJ whole genome shotgun (WGS) entry which is preliminary data.</text>
</comment>
<dbReference type="PANTHER" id="PTHR12276">
    <property type="entry name" value="EPSIN/ENT-RELATED"/>
    <property type="match status" value="1"/>
</dbReference>
<dbReference type="PANTHER" id="PTHR12276:SF110">
    <property type="entry name" value="EPSIN-1-RELATED"/>
    <property type="match status" value="1"/>
</dbReference>
<dbReference type="GO" id="GO:0005886">
    <property type="term" value="C:plasma membrane"/>
    <property type="evidence" value="ECO:0007669"/>
    <property type="project" value="TreeGrafter"/>
</dbReference>
<evidence type="ECO:0000313" key="3">
    <source>
        <dbReference type="Proteomes" id="UP000298327"/>
    </source>
</evidence>
<sequence length="83" mass="9590">MSVKYASKSAMRSLKNIAHGYSETQTKVRSATSNDHIPPSGLQMHEIAVLSYNPIDFTEIIEIIDKRLNDKGKYWRHVYKHEN</sequence>
<dbReference type="InterPro" id="IPR008942">
    <property type="entry name" value="ENTH_VHS"/>
</dbReference>
<organism evidence="2 3">
    <name type="scientific">Dentipellis fragilis</name>
    <dbReference type="NCBI Taxonomy" id="205917"/>
    <lineage>
        <taxon>Eukaryota</taxon>
        <taxon>Fungi</taxon>
        <taxon>Dikarya</taxon>
        <taxon>Basidiomycota</taxon>
        <taxon>Agaricomycotina</taxon>
        <taxon>Agaricomycetes</taxon>
        <taxon>Russulales</taxon>
        <taxon>Hericiaceae</taxon>
        <taxon>Dentipellis</taxon>
    </lineage>
</organism>
<dbReference type="GO" id="GO:0030125">
    <property type="term" value="C:clathrin vesicle coat"/>
    <property type="evidence" value="ECO:0007669"/>
    <property type="project" value="TreeGrafter"/>
</dbReference>
<accession>A0A4Y9XZB5</accession>
<evidence type="ECO:0000313" key="2">
    <source>
        <dbReference type="EMBL" id="TFY55584.1"/>
    </source>
</evidence>
<dbReference type="Proteomes" id="UP000298327">
    <property type="component" value="Unassembled WGS sequence"/>
</dbReference>
<keyword evidence="3" id="KW-1185">Reference proteome</keyword>
<dbReference type="PROSITE" id="PS50942">
    <property type="entry name" value="ENTH"/>
    <property type="match status" value="1"/>
</dbReference>
<dbReference type="GO" id="GO:0005768">
    <property type="term" value="C:endosome"/>
    <property type="evidence" value="ECO:0007669"/>
    <property type="project" value="TreeGrafter"/>
</dbReference>
<gene>
    <name evidence="2" type="ORF">EVG20_g9266</name>
</gene>
<name>A0A4Y9XZB5_9AGAM</name>
<dbReference type="Pfam" id="PF01417">
    <property type="entry name" value="ENTH"/>
    <property type="match status" value="1"/>
</dbReference>
<feature type="domain" description="ENTH" evidence="1">
    <location>
        <begin position="16"/>
        <end position="83"/>
    </location>
</feature>
<dbReference type="SUPFAM" id="SSF48464">
    <property type="entry name" value="ENTH/VHS domain"/>
    <property type="match status" value="1"/>
</dbReference>
<evidence type="ECO:0000259" key="1">
    <source>
        <dbReference type="PROSITE" id="PS50942"/>
    </source>
</evidence>